<dbReference type="Gene3D" id="6.10.140.1330">
    <property type="match status" value="1"/>
</dbReference>
<keyword evidence="13" id="KW-1185">Reference proteome</keyword>
<feature type="transmembrane region" description="Helical" evidence="10">
    <location>
        <begin position="271"/>
        <end position="291"/>
    </location>
</feature>
<dbReference type="GO" id="GO:0015385">
    <property type="term" value="F:sodium:proton antiporter activity"/>
    <property type="evidence" value="ECO:0007669"/>
    <property type="project" value="InterPro"/>
</dbReference>
<dbReference type="GO" id="GO:0005886">
    <property type="term" value="C:plasma membrane"/>
    <property type="evidence" value="ECO:0007669"/>
    <property type="project" value="UniProtKB-SubCell"/>
</dbReference>
<dbReference type="GO" id="GO:0098719">
    <property type="term" value="P:sodium ion import across plasma membrane"/>
    <property type="evidence" value="ECO:0007669"/>
    <property type="project" value="TreeGrafter"/>
</dbReference>
<comment type="similarity">
    <text evidence="10">Belongs to the monovalent cation:proton antiporter 1 (CPA1) transporter (TC 2.A.36) family.</text>
</comment>
<evidence type="ECO:0000256" key="3">
    <source>
        <dbReference type="ARBA" id="ARBA00022475"/>
    </source>
</evidence>
<keyword evidence="10" id="KW-0050">Antiport</keyword>
<gene>
    <name evidence="12" type="ORF">CLV58_12424</name>
</gene>
<feature type="transmembrane region" description="Helical" evidence="10">
    <location>
        <begin position="379"/>
        <end position="399"/>
    </location>
</feature>
<feature type="transmembrane region" description="Helical" evidence="10">
    <location>
        <begin position="27"/>
        <end position="43"/>
    </location>
</feature>
<keyword evidence="9 10" id="KW-0739">Sodium transport</keyword>
<evidence type="ECO:0000256" key="4">
    <source>
        <dbReference type="ARBA" id="ARBA00022692"/>
    </source>
</evidence>
<comment type="function">
    <text evidence="10">Na(+)/H(+) antiporter that extrudes sodium in exchange for external protons.</text>
</comment>
<keyword evidence="8 10" id="KW-0472">Membrane</keyword>
<name>A0A2T0SAR3_9BACT</name>
<comment type="caution">
    <text evidence="12">The sequence shown here is derived from an EMBL/GenBank/DDBJ whole genome shotgun (WGS) entry which is preliminary data.</text>
</comment>
<comment type="subcellular location">
    <subcellularLocation>
        <location evidence="1 10">Cell membrane</location>
        <topology evidence="1 10">Multi-pass membrane protein</topology>
    </subcellularLocation>
</comment>
<dbReference type="PANTHER" id="PTHR10110">
    <property type="entry name" value="SODIUM/HYDROGEN EXCHANGER"/>
    <property type="match status" value="1"/>
</dbReference>
<dbReference type="GO" id="GO:0051453">
    <property type="term" value="P:regulation of intracellular pH"/>
    <property type="evidence" value="ECO:0007669"/>
    <property type="project" value="TreeGrafter"/>
</dbReference>
<dbReference type="AlphaFoldDB" id="A0A2T0SAR3"/>
<feature type="transmembrane region" description="Helical" evidence="10">
    <location>
        <begin position="224"/>
        <end position="250"/>
    </location>
</feature>
<dbReference type="InterPro" id="IPR006153">
    <property type="entry name" value="Cation/H_exchanger_TM"/>
</dbReference>
<keyword evidence="3 10" id="KW-1003">Cell membrane</keyword>
<keyword evidence="4 10" id="KW-0812">Transmembrane</keyword>
<feature type="domain" description="Cation/H+ exchanger transmembrane" evidence="11">
    <location>
        <begin position="12"/>
        <end position="407"/>
    </location>
</feature>
<dbReference type="RefSeq" id="WP_106139981.1">
    <property type="nucleotide sequence ID" value="NZ_PVTE01000024.1"/>
</dbReference>
<evidence type="ECO:0000256" key="10">
    <source>
        <dbReference type="RuleBase" id="RU366002"/>
    </source>
</evidence>
<accession>A0A2T0SAR3</accession>
<dbReference type="GO" id="GO:0015386">
    <property type="term" value="F:potassium:proton antiporter activity"/>
    <property type="evidence" value="ECO:0007669"/>
    <property type="project" value="TreeGrafter"/>
</dbReference>
<keyword evidence="5 10" id="KW-1133">Transmembrane helix</keyword>
<keyword evidence="2 10" id="KW-0813">Transport</keyword>
<evidence type="ECO:0000313" key="13">
    <source>
        <dbReference type="Proteomes" id="UP000238375"/>
    </source>
</evidence>
<evidence type="ECO:0000256" key="7">
    <source>
        <dbReference type="ARBA" id="ARBA00023065"/>
    </source>
</evidence>
<feature type="transmembrane region" description="Helical" evidence="10">
    <location>
        <begin position="183"/>
        <end position="204"/>
    </location>
</feature>
<feature type="transmembrane region" description="Helical" evidence="10">
    <location>
        <begin position="303"/>
        <end position="327"/>
    </location>
</feature>
<dbReference type="OrthoDB" id="9809206at2"/>
<dbReference type="Pfam" id="PF00999">
    <property type="entry name" value="Na_H_Exchanger"/>
    <property type="match status" value="1"/>
</dbReference>
<proteinExistence type="inferred from homology"/>
<sequence>MESHLILIITLLLTLIALTMVSTRLGISAPIFLVIAGLGLSLLPGMPPLRVKHDLIFFILLPPLLFRAAWDTHWHEFWENRLQIGLHGVGLVIVTAGGIGLLAHLIIPGFSLAQGLLLGSIIAPPDALAATSILQKVKLPARTVTILEGESLINDATSLILFRFSLVAILSGQFSIQEAGLSFMVDSLLGIGIGCGVAGIIYLIHRFLPTDSTMDTLISLATPYLMYLTAEQVHASGVLAVVSGGLLLSYHASRLLTSQARLQMLGVWNTLTFVLNGLAFVLVGFQLPLIVSRLHPEGVSFSAAIGFGLIFSLALIGIRLACMFPVTHLTQWLHRGTGKQKADLDWQLITLTSWCGMRGVVTLASALSLPPRLLDQSHFPFLALIIFISFSVIVFTLLVQGLSLPSLIRLLPIPQFNADDRQLRSLSTRLAGRALQHIETNYPQEATTLTSFIRQREKYEAIVSQPQRHPIGEVVKQASAEMRYRRLRQELLTVQREELHRLRRTNQYSDGLIRQKEYELDLEQMTIS</sequence>
<dbReference type="EMBL" id="PVTE01000024">
    <property type="protein sequence ID" value="PRY30403.1"/>
    <property type="molecule type" value="Genomic_DNA"/>
</dbReference>
<evidence type="ECO:0000313" key="12">
    <source>
        <dbReference type="EMBL" id="PRY30403.1"/>
    </source>
</evidence>
<evidence type="ECO:0000256" key="1">
    <source>
        <dbReference type="ARBA" id="ARBA00004651"/>
    </source>
</evidence>
<evidence type="ECO:0000256" key="2">
    <source>
        <dbReference type="ARBA" id="ARBA00022448"/>
    </source>
</evidence>
<protein>
    <submittedName>
        <fullName evidence="12">CPA1 family monovalent cation:H+ antiporter</fullName>
    </submittedName>
</protein>
<evidence type="ECO:0000256" key="5">
    <source>
        <dbReference type="ARBA" id="ARBA00022989"/>
    </source>
</evidence>
<reference evidence="12 13" key="1">
    <citation type="submission" date="2018-03" db="EMBL/GenBank/DDBJ databases">
        <title>Genomic Encyclopedia of Archaeal and Bacterial Type Strains, Phase II (KMG-II): from individual species to whole genera.</title>
        <authorList>
            <person name="Goeker M."/>
        </authorList>
    </citation>
    <scope>NUCLEOTIDE SEQUENCE [LARGE SCALE GENOMIC DNA]</scope>
    <source>
        <strain evidence="12 13">DSM 28354</strain>
    </source>
</reference>
<comment type="caution">
    <text evidence="10">Lacks conserved residue(s) required for the propagation of feature annotation.</text>
</comment>
<feature type="transmembrane region" description="Helical" evidence="10">
    <location>
        <begin position="156"/>
        <end position="176"/>
    </location>
</feature>
<dbReference type="PANTHER" id="PTHR10110:SF86">
    <property type="entry name" value="SODIUM_HYDROGEN EXCHANGER 7"/>
    <property type="match status" value="1"/>
</dbReference>
<dbReference type="Proteomes" id="UP000238375">
    <property type="component" value="Unassembled WGS sequence"/>
</dbReference>
<evidence type="ECO:0000256" key="8">
    <source>
        <dbReference type="ARBA" id="ARBA00023136"/>
    </source>
</evidence>
<dbReference type="InterPro" id="IPR018422">
    <property type="entry name" value="Cation/H_exchanger_CPA1"/>
</dbReference>
<keyword evidence="7 10" id="KW-0406">Ion transport</keyword>
<evidence type="ECO:0000256" key="6">
    <source>
        <dbReference type="ARBA" id="ARBA00023053"/>
    </source>
</evidence>
<organism evidence="12 13">
    <name type="scientific">Spirosoma oryzae</name>
    <dbReference type="NCBI Taxonomy" id="1469603"/>
    <lineage>
        <taxon>Bacteria</taxon>
        <taxon>Pseudomonadati</taxon>
        <taxon>Bacteroidota</taxon>
        <taxon>Cytophagia</taxon>
        <taxon>Cytophagales</taxon>
        <taxon>Cytophagaceae</taxon>
        <taxon>Spirosoma</taxon>
    </lineage>
</organism>
<dbReference type="InterPro" id="IPR004705">
    <property type="entry name" value="Cation/H_exchanger_CPA1_bac"/>
</dbReference>
<evidence type="ECO:0000256" key="9">
    <source>
        <dbReference type="ARBA" id="ARBA00023201"/>
    </source>
</evidence>
<dbReference type="NCBIfam" id="TIGR00831">
    <property type="entry name" value="a_cpa1"/>
    <property type="match status" value="1"/>
</dbReference>
<keyword evidence="6 10" id="KW-0915">Sodium</keyword>
<evidence type="ECO:0000259" key="11">
    <source>
        <dbReference type="Pfam" id="PF00999"/>
    </source>
</evidence>
<feature type="transmembrane region" description="Helical" evidence="10">
    <location>
        <begin position="82"/>
        <end position="103"/>
    </location>
</feature>